<dbReference type="InterPro" id="IPR038766">
    <property type="entry name" value="Membrane_comp_ABC_pdt"/>
</dbReference>
<dbReference type="GO" id="GO:0005886">
    <property type="term" value="C:plasma membrane"/>
    <property type="evidence" value="ECO:0007669"/>
    <property type="project" value="UniProtKB-SubCell"/>
</dbReference>
<proteinExistence type="predicted"/>
<keyword evidence="4 6" id="KW-1133">Transmembrane helix</keyword>
<comment type="subcellular location">
    <subcellularLocation>
        <location evidence="1">Cell membrane</location>
        <topology evidence="1">Multi-pass membrane protein</topology>
    </subcellularLocation>
</comment>
<feature type="transmembrane region" description="Helical" evidence="6">
    <location>
        <begin position="706"/>
        <end position="727"/>
    </location>
</feature>
<feature type="transmembrane region" description="Helical" evidence="6">
    <location>
        <begin position="759"/>
        <end position="783"/>
    </location>
</feature>
<feature type="transmembrane region" description="Helical" evidence="6">
    <location>
        <begin position="248"/>
        <end position="272"/>
    </location>
</feature>
<evidence type="ECO:0000256" key="1">
    <source>
        <dbReference type="ARBA" id="ARBA00004651"/>
    </source>
</evidence>
<evidence type="ECO:0000256" key="4">
    <source>
        <dbReference type="ARBA" id="ARBA00022989"/>
    </source>
</evidence>
<protein>
    <submittedName>
        <fullName evidence="9">FtsX-like permease family protein</fullName>
    </submittedName>
</protein>
<feature type="transmembrane region" description="Helical" evidence="6">
    <location>
        <begin position="387"/>
        <end position="407"/>
    </location>
</feature>
<evidence type="ECO:0000256" key="3">
    <source>
        <dbReference type="ARBA" id="ARBA00022692"/>
    </source>
</evidence>
<feature type="transmembrane region" description="Helical" evidence="6">
    <location>
        <begin position="12"/>
        <end position="34"/>
    </location>
</feature>
<feature type="domain" description="ABC3 transporter permease C-terminal" evidence="7">
    <location>
        <begin position="709"/>
        <end position="824"/>
    </location>
</feature>
<feature type="transmembrane region" description="Helical" evidence="6">
    <location>
        <begin position="293"/>
        <end position="322"/>
    </location>
</feature>
<keyword evidence="5 6" id="KW-0472">Membrane</keyword>
<comment type="caution">
    <text evidence="9">The sequence shown here is derived from an EMBL/GenBank/DDBJ whole genome shotgun (WGS) entry which is preliminary data.</text>
</comment>
<evidence type="ECO:0000256" key="5">
    <source>
        <dbReference type="ARBA" id="ARBA00023136"/>
    </source>
</evidence>
<dbReference type="Proteomes" id="UP000267585">
    <property type="component" value="Unassembled WGS sequence"/>
</dbReference>
<evidence type="ECO:0000259" key="7">
    <source>
        <dbReference type="Pfam" id="PF02687"/>
    </source>
</evidence>
<evidence type="ECO:0000259" key="8">
    <source>
        <dbReference type="Pfam" id="PF12704"/>
    </source>
</evidence>
<feature type="transmembrane region" description="Helical" evidence="6">
    <location>
        <begin position="795"/>
        <end position="814"/>
    </location>
</feature>
<dbReference type="PANTHER" id="PTHR30287:SF1">
    <property type="entry name" value="INNER MEMBRANE PROTEIN"/>
    <property type="match status" value="1"/>
</dbReference>
<keyword evidence="2" id="KW-1003">Cell membrane</keyword>
<dbReference type="RefSeq" id="WP_126164146.1">
    <property type="nucleotide sequence ID" value="NZ_RQPJ01000021.1"/>
</dbReference>
<dbReference type="Pfam" id="PF12704">
    <property type="entry name" value="MacB_PCD"/>
    <property type="match status" value="1"/>
</dbReference>
<organism evidence="9 10">
    <name type="scientific">Arenibacter aquaticus</name>
    <dbReference type="NCBI Taxonomy" id="2489054"/>
    <lineage>
        <taxon>Bacteria</taxon>
        <taxon>Pseudomonadati</taxon>
        <taxon>Bacteroidota</taxon>
        <taxon>Flavobacteriia</taxon>
        <taxon>Flavobacteriales</taxon>
        <taxon>Flavobacteriaceae</taxon>
        <taxon>Arenibacter</taxon>
    </lineage>
</organism>
<dbReference type="Pfam" id="PF02687">
    <property type="entry name" value="FtsX"/>
    <property type="match status" value="2"/>
</dbReference>
<accession>A0A3S0ACQ1</accession>
<feature type="transmembrane region" description="Helical" evidence="6">
    <location>
        <begin position="464"/>
        <end position="483"/>
    </location>
</feature>
<feature type="domain" description="MacB-like periplasmic core" evidence="8">
    <location>
        <begin position="14"/>
        <end position="215"/>
    </location>
</feature>
<evidence type="ECO:0000256" key="6">
    <source>
        <dbReference type="SAM" id="Phobius"/>
    </source>
</evidence>
<dbReference type="EMBL" id="RQPJ01000021">
    <property type="protein sequence ID" value="RTE52461.1"/>
    <property type="molecule type" value="Genomic_DNA"/>
</dbReference>
<dbReference type="OrthoDB" id="9775544at2"/>
<evidence type="ECO:0000256" key="2">
    <source>
        <dbReference type="ARBA" id="ARBA00022475"/>
    </source>
</evidence>
<reference evidence="9 10" key="1">
    <citation type="submission" date="2018-11" db="EMBL/GenBank/DDBJ databases">
        <title>Arenibacter aquaticus sp.nov., a marine bacterium isolated from surface seawater in the South China Sea.</title>
        <authorList>
            <person name="Guo J."/>
            <person name="Sun J."/>
        </authorList>
    </citation>
    <scope>NUCLEOTIDE SEQUENCE [LARGE SCALE GENOMIC DNA]</scope>
    <source>
        <strain evidence="9 10">GUO666</strain>
    </source>
</reference>
<sequence>MAWRDGKASSRKLMLFMASITMGIAAVVSIQSFGDNLKKNINTQSKSLMGADFIVDSKNPPNARVQEIMDSLGGADAKEIKFPSMAAFPSSGESKLVQVRGMHGPFPFYGSLETTPTSAASTFQAQDAALVDATVMVQYDLKVGDSIKVGDITFPIAGTLNSIPGSSGIFSSVAPPVLIPYQFVEKTGLIQKGSRLEYEFYFVAKPDTDLKQLDKILDPQLDAEGADLDTHTSTSASLGRRYNNFGKFLNLVGFIALLLGCVGIASAINIYIKGKLRSVAVLKCLGATKKQTFLIFLLQIAALGLLGGFVGTVFGLVLQQLFPLLLKGLLPVDVQLYMAPQAIVMGLLLGLFMSVLFALYPLTSTLYVSPLQALRVQEVTRAKSKKWALLVMGGIFIFLLLFSFLLLKNWKYSLSFMAGIIVTFSILTGVASGIMKLIKKYFPTSWSFGARHSLLNLFRPNNQTLTLVLAIGIGTFLISTLYFTKDFLLAKSSLGEQNNSPNMILLDVQTGQKDAITATIKDKGIPVLSDIPIVTMRVNSINGMEVNAIRKDSTTNIRNWILNHEFRVTYRDSLISSEKLNSGKWVSSANMEQNIPISISDNFARDAMVEVGDKLTFNVQGLILNTVVGSIRAVDWGRMQPNFSIVFPLGILEEAPQFRVLTTKVANEEDSASLQRELVKAFPNVSILDLRQILQVIEGLLNKISWIINFMAFFSILTGIIVLLGAVRTSKYQRLKESVLLRTIGAKTKQILKIVALEYLYLGVLGGLSGILLSLVSSQLLAWFVFETTFTPSGFPFLVLFPSITLLVLLIGLLNSRGVIKSPPLEVLRKESR</sequence>
<gene>
    <name evidence="9" type="ORF">EHW67_18345</name>
</gene>
<keyword evidence="10" id="KW-1185">Reference proteome</keyword>
<dbReference type="InterPro" id="IPR025857">
    <property type="entry name" value="MacB_PCD"/>
</dbReference>
<dbReference type="PANTHER" id="PTHR30287">
    <property type="entry name" value="MEMBRANE COMPONENT OF PREDICTED ABC SUPERFAMILY METABOLITE UPTAKE TRANSPORTER"/>
    <property type="match status" value="1"/>
</dbReference>
<dbReference type="AlphaFoldDB" id="A0A3S0ACQ1"/>
<evidence type="ECO:0000313" key="9">
    <source>
        <dbReference type="EMBL" id="RTE52461.1"/>
    </source>
</evidence>
<keyword evidence="3 6" id="KW-0812">Transmembrane</keyword>
<feature type="transmembrane region" description="Helical" evidence="6">
    <location>
        <begin position="413"/>
        <end position="435"/>
    </location>
</feature>
<name>A0A3S0ACQ1_9FLAO</name>
<evidence type="ECO:0000313" key="10">
    <source>
        <dbReference type="Proteomes" id="UP000267585"/>
    </source>
</evidence>
<feature type="domain" description="ABC3 transporter permease C-terminal" evidence="7">
    <location>
        <begin position="251"/>
        <end position="364"/>
    </location>
</feature>
<dbReference type="InterPro" id="IPR003838">
    <property type="entry name" value="ABC3_permease_C"/>
</dbReference>
<feature type="transmembrane region" description="Helical" evidence="6">
    <location>
        <begin position="342"/>
        <end position="367"/>
    </location>
</feature>